<dbReference type="EMBL" id="FOXV01000002">
    <property type="protein sequence ID" value="SFQ12517.1"/>
    <property type="molecule type" value="Genomic_DNA"/>
</dbReference>
<proteinExistence type="predicted"/>
<gene>
    <name evidence="2" type="ORF">SAMN05421853_10225</name>
</gene>
<reference evidence="3" key="1">
    <citation type="submission" date="2016-10" db="EMBL/GenBank/DDBJ databases">
        <authorList>
            <person name="Varghese N."/>
            <person name="Submissions S."/>
        </authorList>
    </citation>
    <scope>NUCLEOTIDE SEQUENCE [LARGE SCALE GENOMIC DNA]</scope>
    <source>
        <strain evidence="3">JCM 10271</strain>
    </source>
</reference>
<evidence type="ECO:0000256" key="1">
    <source>
        <dbReference type="SAM" id="MobiDB-lite"/>
    </source>
</evidence>
<accession>A0A1I5VYV1</accession>
<dbReference type="RefSeq" id="WP_093009314.1">
    <property type="nucleotide sequence ID" value="NZ_FOXV01000002.1"/>
</dbReference>
<name>A0A1I5VYV1_9RHOB</name>
<feature type="region of interest" description="Disordered" evidence="1">
    <location>
        <begin position="1"/>
        <end position="22"/>
    </location>
</feature>
<dbReference type="Proteomes" id="UP000243106">
    <property type="component" value="Unassembled WGS sequence"/>
</dbReference>
<dbReference type="Pfam" id="PF10115">
    <property type="entry name" value="HlyU"/>
    <property type="match status" value="1"/>
</dbReference>
<evidence type="ECO:0008006" key="4">
    <source>
        <dbReference type="Google" id="ProtNLM"/>
    </source>
</evidence>
<evidence type="ECO:0000313" key="2">
    <source>
        <dbReference type="EMBL" id="SFQ12517.1"/>
    </source>
</evidence>
<dbReference type="AlphaFoldDB" id="A0A1I5VYV1"/>
<organism evidence="2 3">
    <name type="scientific">Roseivivax halotolerans</name>
    <dbReference type="NCBI Taxonomy" id="93684"/>
    <lineage>
        <taxon>Bacteria</taxon>
        <taxon>Pseudomonadati</taxon>
        <taxon>Pseudomonadota</taxon>
        <taxon>Alphaproteobacteria</taxon>
        <taxon>Rhodobacterales</taxon>
        <taxon>Roseobacteraceae</taxon>
        <taxon>Roseivivax</taxon>
    </lineage>
</organism>
<sequence>MSILKRLFGGGGSKSEGSASPVAGTAVDYQGFTIIPEPIPEDGQFRLAARIEKENGGETKSHRLVRADVLRDRDEAMDAAVRKAKQMIDEQGARLFG</sequence>
<dbReference type="STRING" id="93684.SAMN05421853_10225"/>
<evidence type="ECO:0000313" key="3">
    <source>
        <dbReference type="Proteomes" id="UP000243106"/>
    </source>
</evidence>
<protein>
    <recommendedName>
        <fullName evidence="4">Transcriptional activator HlyU</fullName>
    </recommendedName>
</protein>
<keyword evidence="3" id="KW-1185">Reference proteome</keyword>
<dbReference type="InterPro" id="IPR018772">
    <property type="entry name" value="Transcription_activator_HlyU"/>
</dbReference>